<evidence type="ECO:0000313" key="3">
    <source>
        <dbReference type="Proteomes" id="UP001185092"/>
    </source>
</evidence>
<evidence type="ECO:0000256" key="1">
    <source>
        <dbReference type="SAM" id="MobiDB-lite"/>
    </source>
</evidence>
<proteinExistence type="predicted"/>
<keyword evidence="3" id="KW-1185">Reference proteome</keyword>
<accession>A0AAE3XJJ4</accession>
<protein>
    <submittedName>
        <fullName evidence="2">Uncharacterized protein</fullName>
    </submittedName>
</protein>
<gene>
    <name evidence="2" type="ORF">HNQ88_000096</name>
</gene>
<feature type="region of interest" description="Disordered" evidence="1">
    <location>
        <begin position="15"/>
        <end position="34"/>
    </location>
</feature>
<reference evidence="2" key="1">
    <citation type="submission" date="2023-07" db="EMBL/GenBank/DDBJ databases">
        <title>Genomic Encyclopedia of Type Strains, Phase IV (KMG-IV): sequencing the most valuable type-strain genomes for metagenomic binning, comparative biology and taxonomic classification.</title>
        <authorList>
            <person name="Goeker M."/>
        </authorList>
    </citation>
    <scope>NUCLEOTIDE SEQUENCE</scope>
    <source>
        <strain evidence="2">DSM 26174</strain>
    </source>
</reference>
<sequence>MEYFSKEPLSKSKRFNSKLRKGMSMSPPPLSSEKAPIQCVMGGKAFMSVVRKLNKPKGVVSPVSDSTLLTIPEEGEVDFSEHENSGIMQAPVVRYEGKGSYLQQMSTSMDAVNFLKSEYSQLAAVTYSAERKQRLSRLLNRVKVAIIEIERGFAVFQQEYPVGLEDDQDRELFYKEISDQIRQEYLWLWEQNRRQKRAYPDDVKMDHTVAVSELLSIPLTNEITSVNVVCVAQVPSSRAKQQLYSWIGQLMMAEIGRSLLEEAFAYSRTFPYAKRLEFRMIKGDGGKTKQMTLRVEGGKPVVRIPWDGAENWWSKIHQGAGVARSQWVVLPPAIQLFDVLADYLNPKISSQRRKKEGKDIPSVDERKREIRNEMGYVSIGNQCVSLHQEKRRLGIKDLDASSDEAETASIVSSVLDMELEPKETMSMESAGMRYSGAQNFSTFELLTPDLGFDLASMKPCKITFVNKGVHGKVFSLQEREENGEEGKVYYLKLLNRDGAHDFYSRFPVREALASNLINLLGRRVTAPKAQVLKRNSEVLKALAEFATAKKSGSPFDKAMQENQKLPLNYSAIAMEKAGGMSIAEMDTMSPNDALTEEVIRHPKTLAALGELYVYDLLIGNHDRLAEEIHTSNTHFNVDAEVSRGWVKKMEVGEPALYALDQSMTPLDLYILLECAKKNQPKEGRCNLGGCKKSNKLKVEHVFHHDPVFDLNEQRLKKKGCSDPDFQAFAEMQIERLVAKLKKFLEDFLSGVSAHNDFNKYFIHRAIDSEINPMPLDIGFVEGLLNLISKGSIIQSLQWMHMPEFMGEVELLLKTWTRIKDMIEEVGYDNLVMALAKARRNFSEMYKYEL</sequence>
<evidence type="ECO:0000313" key="2">
    <source>
        <dbReference type="EMBL" id="MDR6237120.1"/>
    </source>
</evidence>
<comment type="caution">
    <text evidence="2">The sequence shown here is derived from an EMBL/GenBank/DDBJ whole genome shotgun (WGS) entry which is preliminary data.</text>
</comment>
<dbReference type="EMBL" id="JAVDQD010000001">
    <property type="protein sequence ID" value="MDR6237120.1"/>
    <property type="molecule type" value="Genomic_DNA"/>
</dbReference>
<name>A0AAE3XJJ4_9BACT</name>
<dbReference type="Proteomes" id="UP001185092">
    <property type="component" value="Unassembled WGS sequence"/>
</dbReference>
<dbReference type="RefSeq" id="WP_309936559.1">
    <property type="nucleotide sequence ID" value="NZ_AP025305.1"/>
</dbReference>
<organism evidence="2 3">
    <name type="scientific">Aureibacter tunicatorum</name>
    <dbReference type="NCBI Taxonomy" id="866807"/>
    <lineage>
        <taxon>Bacteria</taxon>
        <taxon>Pseudomonadati</taxon>
        <taxon>Bacteroidota</taxon>
        <taxon>Cytophagia</taxon>
        <taxon>Cytophagales</taxon>
        <taxon>Persicobacteraceae</taxon>
        <taxon>Aureibacter</taxon>
    </lineage>
</organism>
<dbReference type="AlphaFoldDB" id="A0AAE3XJJ4"/>